<dbReference type="EMBL" id="JBHRSJ010000029">
    <property type="protein sequence ID" value="MFC2973247.1"/>
    <property type="molecule type" value="Genomic_DNA"/>
</dbReference>
<sequence length="511" mass="58100">MRLGLFFGAGAEIGYGLPSGGKFAIDLFRQDPSGYKSELRRQLSSLDARSAYASNWLPQGYAEKSIYAFGRNEFTTLIESSVEYKRSEIINRLNAFDEECDRATQELGIDRAVLERKYNEISDSAFGERLYTHTIRLNEMLSRDVRLFGSEYYSAMLDLIRSEEQSDDLRRYVTSFLQLLVGAHGQALVQRLNQELFEEAPDDLPIFDDISGMFKLEFNRVGSTALELLLEENRSFDVGESASALSIFCAIAQKVLENIFTTVLDYQKLIDDHFRYLFSPDTEWAKFTRMVIFLKTARDYISSQAPDISDIPNSGYYHDLASLSCEINAIGTANYNSILSQVASSIGLSLPEVLHLNGSTSDYYNPYKNTVVTCASEDEVPQEQIHVPFILTQSGLKPLTSVAMSRRYVQLFDGYRESDAIVVVGFGFHKDDSHINGLFRELVESEEKPLYWISRSANGTSQEQQRRLMKKLRIGHEYRHLVRVVAVDAQTRISDGQLWINQVIADMNREI</sequence>
<dbReference type="RefSeq" id="WP_377814930.1">
    <property type="nucleotide sequence ID" value="NZ_JBHRSJ010000029.1"/>
</dbReference>
<evidence type="ECO:0000313" key="2">
    <source>
        <dbReference type="Proteomes" id="UP001595457"/>
    </source>
</evidence>
<evidence type="ECO:0000313" key="1">
    <source>
        <dbReference type="EMBL" id="MFC2973247.1"/>
    </source>
</evidence>
<keyword evidence="2" id="KW-1185">Reference proteome</keyword>
<accession>A0ABV7AV29</accession>
<evidence type="ECO:0008006" key="3">
    <source>
        <dbReference type="Google" id="ProtNLM"/>
    </source>
</evidence>
<comment type="caution">
    <text evidence="1">The sequence shown here is derived from an EMBL/GenBank/DDBJ whole genome shotgun (WGS) entry which is preliminary data.</text>
</comment>
<dbReference type="Proteomes" id="UP001595457">
    <property type="component" value="Unassembled WGS sequence"/>
</dbReference>
<reference evidence="2" key="1">
    <citation type="journal article" date="2019" name="Int. J. Syst. Evol. Microbiol.">
        <title>The Global Catalogue of Microorganisms (GCM) 10K type strain sequencing project: providing services to taxonomists for standard genome sequencing and annotation.</title>
        <authorList>
            <consortium name="The Broad Institute Genomics Platform"/>
            <consortium name="The Broad Institute Genome Sequencing Center for Infectious Disease"/>
            <person name="Wu L."/>
            <person name="Ma J."/>
        </authorList>
    </citation>
    <scope>NUCLEOTIDE SEQUENCE [LARGE SCALE GENOMIC DNA]</scope>
    <source>
        <strain evidence="2">KCTC 62195</strain>
    </source>
</reference>
<organism evidence="1 2">
    <name type="scientific">Azotobacter bryophylli</name>
    <dbReference type="NCBI Taxonomy" id="1986537"/>
    <lineage>
        <taxon>Bacteria</taxon>
        <taxon>Pseudomonadati</taxon>
        <taxon>Pseudomonadota</taxon>
        <taxon>Gammaproteobacteria</taxon>
        <taxon>Pseudomonadales</taxon>
        <taxon>Pseudomonadaceae</taxon>
        <taxon>Azotobacter</taxon>
    </lineage>
</organism>
<name>A0ABV7AV29_9GAMM</name>
<protein>
    <recommendedName>
        <fullName evidence="3">SIR2-like domain-containing protein</fullName>
    </recommendedName>
</protein>
<proteinExistence type="predicted"/>
<gene>
    <name evidence="1" type="ORF">ACFOJE_13615</name>
</gene>